<protein>
    <submittedName>
        <fullName evidence="1">Uncharacterized protein</fullName>
    </submittedName>
</protein>
<comment type="caution">
    <text evidence="1">The sequence shown here is derived from an EMBL/GenBank/DDBJ whole genome shotgun (WGS) entry which is preliminary data.</text>
</comment>
<accession>A0ACB0Y359</accession>
<keyword evidence="2" id="KW-1185">Reference proteome</keyword>
<dbReference type="EMBL" id="CAVMJV010000005">
    <property type="protein sequence ID" value="CAK5030112.1"/>
    <property type="molecule type" value="Genomic_DNA"/>
</dbReference>
<gene>
    <name evidence="1" type="ORF">MENTE1834_LOCUS7114</name>
</gene>
<proteinExistence type="predicted"/>
<dbReference type="Proteomes" id="UP001497535">
    <property type="component" value="Unassembled WGS sequence"/>
</dbReference>
<evidence type="ECO:0000313" key="1">
    <source>
        <dbReference type="EMBL" id="CAK5030112.1"/>
    </source>
</evidence>
<organism evidence="1 2">
    <name type="scientific">Meloidogyne enterolobii</name>
    <name type="common">Root-knot nematode worm</name>
    <name type="synonym">Meloidogyne mayaguensis</name>
    <dbReference type="NCBI Taxonomy" id="390850"/>
    <lineage>
        <taxon>Eukaryota</taxon>
        <taxon>Metazoa</taxon>
        <taxon>Ecdysozoa</taxon>
        <taxon>Nematoda</taxon>
        <taxon>Chromadorea</taxon>
        <taxon>Rhabditida</taxon>
        <taxon>Tylenchina</taxon>
        <taxon>Tylenchomorpha</taxon>
        <taxon>Tylenchoidea</taxon>
        <taxon>Meloidogynidae</taxon>
        <taxon>Meloidogyninae</taxon>
        <taxon>Meloidogyne</taxon>
    </lineage>
</organism>
<evidence type="ECO:0000313" key="2">
    <source>
        <dbReference type="Proteomes" id="UP001497535"/>
    </source>
</evidence>
<name>A0ACB0Y359_MELEN</name>
<sequence length="782" mass="91586">MNVLMEQTELNDKEFSKYFSRIKEENWERSLLLNLEEEFYKLSKSLTFRQIRSIQLVFLNKINPLLFCQITENEFKRIFSGIFLNTKFYLNSISTIIQFIGYKNDNFCFSKVICIFESIQSELFQRLLLLENEDLNEDILSIDQFTFILSSYPDRIHNFVGRTGGEFAALTICTFENNLLEALIKVLLNGNFNVELFAKIIFNYSIEIFDRFLSKIIFEEDSYHSLQRIFTFDKIEKRKREAILIRLIQFIPDGKILEKLFGNSPLSDQFLRKCLLEKSIFINSNSSIRNSIKSAEFFSLLGQNCLIEVFNQLINQFCAQSQILSIISLQNQFNLSLAVIDFARQINKEMRLSIRDDLTNSLINVFPQISRRQIGMFTAETIFNLFEHPSPLKFDYIQTDPVLCDFINALKGNEIEKMEEGDKKSEEKPQFSSFQQKKHVIDPRVSILDSDDDEEENVPILIKNVKINEEKLSSSFPYIQDCLSALKDEKTEFRHWEEALLSIGPLIKKKSIGLNILGIEILETLIFLEERFKLDNFRNIKFKIISFLLADNPQLISHFNRLFCSKKCSQSHKFLLISSIVNAAKLLCYGDENEENIEKEENVKELKEKEENKQIGKIIWRSTNLEQKQQTIKTSKFAPVASQFIFSLLDLCQKYSFDEKDFNILANLIGALSEVINISKFSPSIVRIASSTFLFLQQFRYSSQLQNVNFLILNNLIFCYLSLFELLEISLLKEQFSNELIDIFEWIGIFKEKEQIKEQLEINKSLNKLINLFLFKLNEILF</sequence>
<reference evidence="1" key="1">
    <citation type="submission" date="2023-11" db="EMBL/GenBank/DDBJ databases">
        <authorList>
            <person name="Poullet M."/>
        </authorList>
    </citation>
    <scope>NUCLEOTIDE SEQUENCE</scope>
    <source>
        <strain evidence="1">E1834</strain>
    </source>
</reference>